<evidence type="ECO:0000313" key="2">
    <source>
        <dbReference type="EMBL" id="CAE0347825.1"/>
    </source>
</evidence>
<accession>A0A7S3J938</accession>
<dbReference type="InterPro" id="IPR010613">
    <property type="entry name" value="PES"/>
</dbReference>
<sequence>MGRPMKKGERGEATQFLTRSMAIRRLQLSLPEFRQLCILKGIYPREPRKKFKGTNKTYYHVKDIKYLEQDKIMDTLRRIKIYSRKHTRLLQRGEKKEAEEMEARRPRMEFQHIIKERYPSFVDCLKDLDDALCLVFLYAKFPTHEYLGIERETIKNCQKLAYEWMLYCTVTRCFK</sequence>
<dbReference type="EMBL" id="HBII01015804">
    <property type="protein sequence ID" value="CAE0347825.1"/>
    <property type="molecule type" value="Transcribed_RNA"/>
</dbReference>
<dbReference type="GO" id="GO:0003723">
    <property type="term" value="F:RNA binding"/>
    <property type="evidence" value="ECO:0007669"/>
    <property type="project" value="TreeGrafter"/>
</dbReference>
<dbReference type="PANTHER" id="PTHR12221">
    <property type="entry name" value="PESCADILLO - RELATED"/>
    <property type="match status" value="1"/>
</dbReference>
<dbReference type="AlphaFoldDB" id="A0A7S3J938"/>
<evidence type="ECO:0008006" key="3">
    <source>
        <dbReference type="Google" id="ProtNLM"/>
    </source>
</evidence>
<name>A0A7S3J938_9SPIT</name>
<dbReference type="PANTHER" id="PTHR12221:SF6">
    <property type="entry name" value="PESCADILLO HOMOLOG"/>
    <property type="match status" value="1"/>
</dbReference>
<protein>
    <recommendedName>
        <fullName evidence="3">Pescadillo homolog</fullName>
    </recommendedName>
</protein>
<dbReference type="Pfam" id="PF06732">
    <property type="entry name" value="Pescadillo_N"/>
    <property type="match status" value="1"/>
</dbReference>
<dbReference type="GO" id="GO:0070545">
    <property type="term" value="C:PeBoW complex"/>
    <property type="evidence" value="ECO:0007669"/>
    <property type="project" value="TreeGrafter"/>
</dbReference>
<organism evidence="2">
    <name type="scientific">Euplotes harpa</name>
    <dbReference type="NCBI Taxonomy" id="151035"/>
    <lineage>
        <taxon>Eukaryota</taxon>
        <taxon>Sar</taxon>
        <taxon>Alveolata</taxon>
        <taxon>Ciliophora</taxon>
        <taxon>Intramacronucleata</taxon>
        <taxon>Spirotrichea</taxon>
        <taxon>Hypotrichia</taxon>
        <taxon>Euplotida</taxon>
        <taxon>Euplotidae</taxon>
        <taxon>Euplotes</taxon>
    </lineage>
</organism>
<proteinExistence type="predicted"/>
<gene>
    <name evidence="2" type="ORF">EHAR0213_LOCUS6736</name>
</gene>
<evidence type="ECO:0000256" key="1">
    <source>
        <dbReference type="ARBA" id="ARBA00004123"/>
    </source>
</evidence>
<comment type="subcellular location">
    <subcellularLocation>
        <location evidence="1">Nucleus</location>
    </subcellularLocation>
</comment>
<reference evidence="2" key="1">
    <citation type="submission" date="2021-01" db="EMBL/GenBank/DDBJ databases">
        <authorList>
            <person name="Corre E."/>
            <person name="Pelletier E."/>
            <person name="Niang G."/>
            <person name="Scheremetjew M."/>
            <person name="Finn R."/>
            <person name="Kale V."/>
            <person name="Holt S."/>
            <person name="Cochrane G."/>
            <person name="Meng A."/>
            <person name="Brown T."/>
            <person name="Cohen L."/>
        </authorList>
    </citation>
    <scope>NUCLEOTIDE SEQUENCE</scope>
    <source>
        <strain evidence="2">FSP1.4</strain>
    </source>
</reference>
<dbReference type="GO" id="GO:0000463">
    <property type="term" value="P:maturation of LSU-rRNA from tricistronic rRNA transcript (SSU-rRNA, 5.8S rRNA, LSU-rRNA)"/>
    <property type="evidence" value="ECO:0007669"/>
    <property type="project" value="TreeGrafter"/>
</dbReference>